<sequence>MPLTHFLMLICAVVVGAALTLWAGVAAGLPVVTILLLALSAALLVHLGHRDGHDH</sequence>
<keyword evidence="3" id="KW-1185">Reference proteome</keyword>
<proteinExistence type="predicted"/>
<evidence type="ECO:0000313" key="2">
    <source>
        <dbReference type="EMBL" id="MFC0201018.1"/>
    </source>
</evidence>
<evidence type="ECO:0000313" key="3">
    <source>
        <dbReference type="Proteomes" id="UP001589795"/>
    </source>
</evidence>
<dbReference type="EMBL" id="JBHLWQ010000115">
    <property type="protein sequence ID" value="MFC0201018.1"/>
    <property type="molecule type" value="Genomic_DNA"/>
</dbReference>
<keyword evidence="1" id="KW-1133">Transmembrane helix</keyword>
<gene>
    <name evidence="2" type="ORF">ACFFIZ_12085</name>
</gene>
<keyword evidence="1" id="KW-0812">Transmembrane</keyword>
<reference evidence="2 3" key="1">
    <citation type="submission" date="2024-09" db="EMBL/GenBank/DDBJ databases">
        <authorList>
            <person name="Sun Q."/>
            <person name="Mori K."/>
        </authorList>
    </citation>
    <scope>NUCLEOTIDE SEQUENCE [LARGE SCALE GENOMIC DNA]</scope>
    <source>
        <strain evidence="2 3">CCM 7904</strain>
    </source>
</reference>
<comment type="caution">
    <text evidence="2">The sequence shown here is derived from an EMBL/GenBank/DDBJ whole genome shotgun (WGS) entry which is preliminary data.</text>
</comment>
<feature type="transmembrane region" description="Helical" evidence="1">
    <location>
        <begin position="27"/>
        <end position="47"/>
    </location>
</feature>
<accession>A0ABV6CJU6</accession>
<evidence type="ECO:0000256" key="1">
    <source>
        <dbReference type="SAM" id="Phobius"/>
    </source>
</evidence>
<protein>
    <submittedName>
        <fullName evidence="2">Uncharacterized protein</fullName>
    </submittedName>
</protein>
<dbReference type="Proteomes" id="UP001589795">
    <property type="component" value="Unassembled WGS sequence"/>
</dbReference>
<keyword evidence="1" id="KW-0472">Membrane</keyword>
<dbReference type="RefSeq" id="WP_265505475.1">
    <property type="nucleotide sequence ID" value="NZ_JAOTBE010000002.1"/>
</dbReference>
<organism evidence="2 3">
    <name type="scientific">Paracoccus rhizosphaerae</name>
    <dbReference type="NCBI Taxonomy" id="1133347"/>
    <lineage>
        <taxon>Bacteria</taxon>
        <taxon>Pseudomonadati</taxon>
        <taxon>Pseudomonadota</taxon>
        <taxon>Alphaproteobacteria</taxon>
        <taxon>Rhodobacterales</taxon>
        <taxon>Paracoccaceae</taxon>
        <taxon>Paracoccus</taxon>
    </lineage>
</organism>
<name>A0ABV6CJU6_9RHOB</name>